<dbReference type="PROSITE" id="PS00202">
    <property type="entry name" value="RUBREDOXIN"/>
    <property type="match status" value="1"/>
</dbReference>
<dbReference type="InterPro" id="IPR023753">
    <property type="entry name" value="FAD/NAD-binding_dom"/>
</dbReference>
<dbReference type="InterPro" id="IPR050260">
    <property type="entry name" value="FAD-bd_OxRdtase"/>
</dbReference>
<evidence type="ECO:0000256" key="7">
    <source>
        <dbReference type="ARBA" id="ARBA00022827"/>
    </source>
</evidence>
<keyword evidence="3" id="KW-0813">Transport</keyword>
<dbReference type="InterPro" id="IPR024935">
    <property type="entry name" value="Rubredoxin_dom"/>
</dbReference>
<organism evidence="13">
    <name type="scientific">uncultured marine bacterium 442</name>
    <dbReference type="NCBI Taxonomy" id="257392"/>
    <lineage>
        <taxon>Bacteria</taxon>
        <taxon>environmental samples</taxon>
    </lineage>
</organism>
<dbReference type="InterPro" id="IPR036188">
    <property type="entry name" value="FAD/NAD-bd_sf"/>
</dbReference>
<gene>
    <name evidence="13" type="ORF">MBMO_EBAC000-63A02.3</name>
</gene>
<dbReference type="Pfam" id="PF00301">
    <property type="entry name" value="Rubredoxin"/>
    <property type="match status" value="1"/>
</dbReference>
<evidence type="ECO:0000313" key="13">
    <source>
        <dbReference type="EMBL" id="AAR37725.1"/>
    </source>
</evidence>
<evidence type="ECO:0000259" key="12">
    <source>
        <dbReference type="PROSITE" id="PS50903"/>
    </source>
</evidence>
<dbReference type="InterPro" id="IPR018527">
    <property type="entry name" value="Rubredoxin_Fe_BS"/>
</dbReference>
<reference evidence="13" key="1">
    <citation type="submission" date="2003-11" db="EMBL/GenBank/DDBJ databases">
        <authorList>
            <person name="Heidelberg J.F."/>
            <person name="Eisen J.A."/>
            <person name="Nelson W.C."/>
            <person name="DeLong E.F."/>
        </authorList>
    </citation>
    <scope>NUCLEOTIDE SEQUENCE</scope>
</reference>
<keyword evidence="10" id="KW-0408">Iron</keyword>
<dbReference type="GO" id="GO:0005506">
    <property type="term" value="F:iron ion binding"/>
    <property type="evidence" value="ECO:0007669"/>
    <property type="project" value="InterPro"/>
</dbReference>
<evidence type="ECO:0000256" key="1">
    <source>
        <dbReference type="ARBA" id="ARBA00001974"/>
    </source>
</evidence>
<dbReference type="Pfam" id="PF07992">
    <property type="entry name" value="Pyr_redox_2"/>
    <property type="match status" value="1"/>
</dbReference>
<keyword evidence="11" id="KW-0520">NAD</keyword>
<keyword evidence="7" id="KW-0274">FAD</keyword>
<dbReference type="InterPro" id="IPR024934">
    <property type="entry name" value="Rubredoxin-like_dom"/>
</dbReference>
<evidence type="ECO:0000256" key="3">
    <source>
        <dbReference type="ARBA" id="ARBA00022448"/>
    </source>
</evidence>
<dbReference type="PRINTS" id="PR00411">
    <property type="entry name" value="PNDRDTASEI"/>
</dbReference>
<dbReference type="GO" id="GO:0005737">
    <property type="term" value="C:cytoplasm"/>
    <property type="evidence" value="ECO:0007669"/>
    <property type="project" value="UniProtKB-SubCell"/>
</dbReference>
<evidence type="ECO:0000256" key="5">
    <source>
        <dbReference type="ARBA" id="ARBA00022630"/>
    </source>
</evidence>
<keyword evidence="4" id="KW-0963">Cytoplasm</keyword>
<dbReference type="AlphaFoldDB" id="Q6SH94"/>
<dbReference type="GO" id="GO:0016491">
    <property type="term" value="F:oxidoreductase activity"/>
    <property type="evidence" value="ECO:0007669"/>
    <property type="project" value="UniProtKB-KW"/>
</dbReference>
<dbReference type="PROSITE" id="PS50903">
    <property type="entry name" value="RUBREDOXIN_LIKE"/>
    <property type="match status" value="1"/>
</dbReference>
<evidence type="ECO:0000256" key="6">
    <source>
        <dbReference type="ARBA" id="ARBA00022723"/>
    </source>
</evidence>
<dbReference type="Gene3D" id="3.50.50.60">
    <property type="entry name" value="FAD/NAD(P)-binding domain"/>
    <property type="match status" value="2"/>
</dbReference>
<evidence type="ECO:0000256" key="4">
    <source>
        <dbReference type="ARBA" id="ARBA00022490"/>
    </source>
</evidence>
<reference evidence="13" key="2">
    <citation type="submission" date="2003-12" db="EMBL/GenBank/DDBJ databases">
        <title>Monterey Bay Coastal Ocean Microbial Observatory environmental clone sequencing.</title>
        <authorList>
            <person name="DeLong E.F."/>
        </authorList>
    </citation>
    <scope>NUCLEOTIDE SEQUENCE</scope>
</reference>
<proteinExistence type="predicted"/>
<keyword evidence="6" id="KW-0479">Metal-binding</keyword>
<evidence type="ECO:0000256" key="11">
    <source>
        <dbReference type="ARBA" id="ARBA00023027"/>
    </source>
</evidence>
<protein>
    <submittedName>
        <fullName evidence="13">Rubredoxin/rubredoxin reductase</fullName>
    </submittedName>
</protein>
<dbReference type="Gene3D" id="2.20.28.10">
    <property type="match status" value="1"/>
</dbReference>
<evidence type="ECO:0000256" key="10">
    <source>
        <dbReference type="ARBA" id="ARBA00023004"/>
    </source>
</evidence>
<dbReference type="InterPro" id="IPR041364">
    <property type="entry name" value="Rbx-bd"/>
</dbReference>
<sequence>MARWECIVCGLIYDEKEGWPDDGIPAGTKWSDVPDDWLCPDCGVGKDDFELIAGSEDEPVGETDTTTSADESSVATNNRHIVIVGSGLAGYGLVSALRKLDPEVAITLITRDGGESYSKPMISTGYTKNLSAEKLAAQSSEAMAEQLAVTMLTRKTVVSIDPSSNQLNLDDETVIAYSELVLTLGAELIRPPMGGDAAGDVMGVNDLDDYRSFRDTLEAKGVRKVAVIGAGLIGCEFSNDLLNGGFEVEAVDPMSWCIPTLLPEPAGRAVQAALEAKGARFHFGPLATEVNRSATGYQVQLNNGEHIEADAVLSAVGVRPRTQLASSAGLDVGRGIKTNRLLETSSPGIYALGDCAEVAGHVLVYVAPLLAAGRALAATLTGNPTEVSYPAMPVTIKTPACPVCVSPVAKDTEGSWTLSGEGSDIKGLFHSPNGQLLGFALTGAAVKERMALTKELPPILN</sequence>
<dbReference type="SUPFAM" id="SSF57802">
    <property type="entry name" value="Rubredoxin-like"/>
    <property type="match status" value="1"/>
</dbReference>
<comment type="subcellular location">
    <subcellularLocation>
        <location evidence="2">Cytoplasm</location>
    </subcellularLocation>
</comment>
<dbReference type="Pfam" id="PF18113">
    <property type="entry name" value="Rbx_binding"/>
    <property type="match status" value="1"/>
</dbReference>
<dbReference type="FunFam" id="2.20.28.10:FF:000001">
    <property type="entry name" value="Rubredoxin"/>
    <property type="match status" value="1"/>
</dbReference>
<keyword evidence="9" id="KW-0560">Oxidoreductase</keyword>
<keyword evidence="8" id="KW-0249">Electron transport</keyword>
<dbReference type="CDD" id="cd00730">
    <property type="entry name" value="rubredoxin"/>
    <property type="match status" value="1"/>
</dbReference>
<keyword evidence="5" id="KW-0285">Flavoprotein</keyword>
<dbReference type="PRINTS" id="PR00163">
    <property type="entry name" value="RUBREDOXIN"/>
</dbReference>
<dbReference type="EMBL" id="AY458639">
    <property type="protein sequence ID" value="AAR37725.1"/>
    <property type="molecule type" value="Genomic_DNA"/>
</dbReference>
<dbReference type="SUPFAM" id="SSF51905">
    <property type="entry name" value="FAD/NAD(P)-binding domain"/>
    <property type="match status" value="1"/>
</dbReference>
<evidence type="ECO:0000256" key="9">
    <source>
        <dbReference type="ARBA" id="ARBA00023002"/>
    </source>
</evidence>
<name>Q6SH94_9BACT</name>
<evidence type="ECO:0000256" key="8">
    <source>
        <dbReference type="ARBA" id="ARBA00022982"/>
    </source>
</evidence>
<feature type="domain" description="Rubredoxin-like" evidence="12">
    <location>
        <begin position="1"/>
        <end position="52"/>
    </location>
</feature>
<dbReference type="PRINTS" id="PR00368">
    <property type="entry name" value="FADPNR"/>
</dbReference>
<dbReference type="PANTHER" id="PTHR43429">
    <property type="entry name" value="PYRIDINE NUCLEOTIDE-DISULFIDE OXIDOREDUCTASE DOMAIN-CONTAINING"/>
    <property type="match status" value="1"/>
</dbReference>
<comment type="cofactor">
    <cofactor evidence="1">
        <name>FAD</name>
        <dbReference type="ChEBI" id="CHEBI:57692"/>
    </cofactor>
</comment>
<evidence type="ECO:0000256" key="2">
    <source>
        <dbReference type="ARBA" id="ARBA00004496"/>
    </source>
</evidence>
<dbReference type="PANTHER" id="PTHR43429:SF3">
    <property type="entry name" value="NITRITE REDUCTASE [NAD(P)H]"/>
    <property type="match status" value="1"/>
</dbReference>
<dbReference type="Gene3D" id="3.30.390.120">
    <property type="match status" value="1"/>
</dbReference>
<accession>Q6SH94</accession>